<evidence type="ECO:0000259" key="5">
    <source>
        <dbReference type="Pfam" id="PF24517"/>
    </source>
</evidence>
<evidence type="ECO:0000256" key="4">
    <source>
        <dbReference type="SAM" id="MobiDB-lite"/>
    </source>
</evidence>
<comment type="subcellular location">
    <subcellularLocation>
        <location evidence="1">Secreted</location>
    </subcellularLocation>
</comment>
<evidence type="ECO:0000313" key="6">
    <source>
        <dbReference type="EMBL" id="PRP91230.1"/>
    </source>
</evidence>
<evidence type="ECO:0000256" key="3">
    <source>
        <dbReference type="ARBA" id="ARBA00022729"/>
    </source>
</evidence>
<dbReference type="Pfam" id="PF24517">
    <property type="entry name" value="CBM96"/>
    <property type="match status" value="1"/>
</dbReference>
<dbReference type="InterPro" id="IPR055372">
    <property type="entry name" value="CBM96"/>
</dbReference>
<dbReference type="GO" id="GO:0005576">
    <property type="term" value="C:extracellular region"/>
    <property type="evidence" value="ECO:0007669"/>
    <property type="project" value="UniProtKB-SubCell"/>
</dbReference>
<protein>
    <submittedName>
        <fullName evidence="6">Putative PPE family protein PPE42</fullName>
    </submittedName>
</protein>
<sequence length="323" mass="32842">MEQPEAEAGAERVFVLPVLIVLQLGGCLIAPNSRFGADDSAADGATGEGETGEGDTGEGETGEGETGEGDSGDGDTGDGDTGDGDTGDGDTGDGDTGDGDTGDGDTGDGDTGDGDCPVGTLDCDDEPGCESDALDPGTCGACDKSCAFMGEEFACAEGLCFGTVELTGLEDAEIDSSTPDDLYGLDNQLYVRGGGSPEHSYIKLPGLDQLPPGAVLDEASLYLSCQVSEAPTTLHRVEGEWSQDTITWSNAPGVDPEPLADFSPVVGDNMLDLLGLLPAWERAPNYGLALVSVIDADGPENSRVKLASSESDAGPRLTLTLSW</sequence>
<dbReference type="NCBIfam" id="NF033679">
    <property type="entry name" value="DNRLRE_dom"/>
    <property type="match status" value="1"/>
</dbReference>
<reference evidence="6 7" key="1">
    <citation type="submission" date="2018-03" db="EMBL/GenBank/DDBJ databases">
        <title>Draft Genome Sequences of the Obligatory Marine Myxobacteria Enhygromyxa salina SWB005.</title>
        <authorList>
            <person name="Poehlein A."/>
            <person name="Moghaddam J.A."/>
            <person name="Harms H."/>
            <person name="Alanjari M."/>
            <person name="Koenig G.M."/>
            <person name="Daniel R."/>
            <person name="Schaeberle T.F."/>
        </authorList>
    </citation>
    <scope>NUCLEOTIDE SEQUENCE [LARGE SCALE GENOMIC DNA]</scope>
    <source>
        <strain evidence="6 7">SWB005</strain>
    </source>
</reference>
<evidence type="ECO:0000256" key="2">
    <source>
        <dbReference type="ARBA" id="ARBA00022525"/>
    </source>
</evidence>
<keyword evidence="3" id="KW-0732">Signal</keyword>
<dbReference type="EMBL" id="PVNK01000250">
    <property type="protein sequence ID" value="PRP91230.1"/>
    <property type="molecule type" value="Genomic_DNA"/>
</dbReference>
<organism evidence="6 7">
    <name type="scientific">Enhygromyxa salina</name>
    <dbReference type="NCBI Taxonomy" id="215803"/>
    <lineage>
        <taxon>Bacteria</taxon>
        <taxon>Pseudomonadati</taxon>
        <taxon>Myxococcota</taxon>
        <taxon>Polyangia</taxon>
        <taxon>Nannocystales</taxon>
        <taxon>Nannocystaceae</taxon>
        <taxon>Enhygromyxa</taxon>
    </lineage>
</organism>
<proteinExistence type="predicted"/>
<evidence type="ECO:0000313" key="7">
    <source>
        <dbReference type="Proteomes" id="UP000237968"/>
    </source>
</evidence>
<feature type="domain" description="Carbohydrate-binding module family 96" evidence="5">
    <location>
        <begin position="164"/>
        <end position="268"/>
    </location>
</feature>
<accession>A0A2S9XEP8</accession>
<gene>
    <name evidence="6" type="ORF">ENSA5_57050</name>
</gene>
<feature type="region of interest" description="Disordered" evidence="4">
    <location>
        <begin position="38"/>
        <end position="113"/>
    </location>
</feature>
<comment type="caution">
    <text evidence="6">The sequence shown here is derived from an EMBL/GenBank/DDBJ whole genome shotgun (WGS) entry which is preliminary data.</text>
</comment>
<evidence type="ECO:0000256" key="1">
    <source>
        <dbReference type="ARBA" id="ARBA00004613"/>
    </source>
</evidence>
<keyword evidence="2" id="KW-0964">Secreted</keyword>
<keyword evidence="7" id="KW-1185">Reference proteome</keyword>
<name>A0A2S9XEP8_9BACT</name>
<feature type="compositionally biased region" description="Acidic residues" evidence="4">
    <location>
        <begin position="50"/>
        <end position="113"/>
    </location>
</feature>
<dbReference type="Proteomes" id="UP000237968">
    <property type="component" value="Unassembled WGS sequence"/>
</dbReference>
<dbReference type="AlphaFoldDB" id="A0A2S9XEP8"/>